<evidence type="ECO:0000256" key="3">
    <source>
        <dbReference type="SAM" id="MobiDB-lite"/>
    </source>
</evidence>
<name>A0A0D9XJ61_9ORYZ</name>
<dbReference type="GO" id="GO:0004497">
    <property type="term" value="F:monooxygenase activity"/>
    <property type="evidence" value="ECO:0007669"/>
    <property type="project" value="InterPro"/>
</dbReference>
<dbReference type="InterPro" id="IPR036396">
    <property type="entry name" value="Cyt_P450_sf"/>
</dbReference>
<dbReference type="PANTHER" id="PTHR24286:SF12">
    <property type="entry name" value="CYTOCHROME P450 FAMILY PROTEIN, EXPRESSED"/>
    <property type="match status" value="1"/>
</dbReference>
<dbReference type="STRING" id="77586.A0A0D9XJ61"/>
<dbReference type="SUPFAM" id="SSF48264">
    <property type="entry name" value="Cytochrome P450"/>
    <property type="match status" value="1"/>
</dbReference>
<dbReference type="GO" id="GO:0016125">
    <property type="term" value="P:sterol metabolic process"/>
    <property type="evidence" value="ECO:0007669"/>
    <property type="project" value="TreeGrafter"/>
</dbReference>
<organism evidence="4 5">
    <name type="scientific">Leersia perrieri</name>
    <dbReference type="NCBI Taxonomy" id="77586"/>
    <lineage>
        <taxon>Eukaryota</taxon>
        <taxon>Viridiplantae</taxon>
        <taxon>Streptophyta</taxon>
        <taxon>Embryophyta</taxon>
        <taxon>Tracheophyta</taxon>
        <taxon>Spermatophyta</taxon>
        <taxon>Magnoliopsida</taxon>
        <taxon>Liliopsida</taxon>
        <taxon>Poales</taxon>
        <taxon>Poaceae</taxon>
        <taxon>BOP clade</taxon>
        <taxon>Oryzoideae</taxon>
        <taxon>Oryzeae</taxon>
        <taxon>Oryzinae</taxon>
        <taxon>Leersia</taxon>
    </lineage>
</organism>
<dbReference type="Pfam" id="PF00067">
    <property type="entry name" value="p450"/>
    <property type="match status" value="1"/>
</dbReference>
<proteinExistence type="predicted"/>
<accession>A0A0D9XJ61</accession>
<protein>
    <submittedName>
        <fullName evidence="4">Uncharacterized protein</fullName>
    </submittedName>
</protein>
<dbReference type="Proteomes" id="UP000032180">
    <property type="component" value="Chromosome 10"/>
</dbReference>
<reference evidence="4 5" key="1">
    <citation type="submission" date="2012-08" db="EMBL/GenBank/DDBJ databases">
        <title>Oryza genome evolution.</title>
        <authorList>
            <person name="Wing R.A."/>
        </authorList>
    </citation>
    <scope>NUCLEOTIDE SEQUENCE</scope>
</reference>
<dbReference type="PANTHER" id="PTHR24286">
    <property type="entry name" value="CYTOCHROME P450 26"/>
    <property type="match status" value="1"/>
</dbReference>
<feature type="compositionally biased region" description="Basic residues" evidence="3">
    <location>
        <begin position="167"/>
        <end position="180"/>
    </location>
</feature>
<dbReference type="GO" id="GO:0020037">
    <property type="term" value="F:heme binding"/>
    <property type="evidence" value="ECO:0007669"/>
    <property type="project" value="InterPro"/>
</dbReference>
<dbReference type="GO" id="GO:0010268">
    <property type="term" value="P:brassinosteroid homeostasis"/>
    <property type="evidence" value="ECO:0007669"/>
    <property type="project" value="TreeGrafter"/>
</dbReference>
<feature type="region of interest" description="Disordered" evidence="3">
    <location>
        <begin position="82"/>
        <end position="122"/>
    </location>
</feature>
<dbReference type="EnsemblPlants" id="LPERR10G05700.1">
    <property type="protein sequence ID" value="LPERR10G05700.1"/>
    <property type="gene ID" value="LPERR10G05700"/>
</dbReference>
<dbReference type="Gene3D" id="1.10.630.10">
    <property type="entry name" value="Cytochrome P450"/>
    <property type="match status" value="1"/>
</dbReference>
<keyword evidence="2" id="KW-0408">Iron</keyword>
<evidence type="ECO:0000256" key="1">
    <source>
        <dbReference type="ARBA" id="ARBA00022723"/>
    </source>
</evidence>
<evidence type="ECO:0000256" key="2">
    <source>
        <dbReference type="ARBA" id="ARBA00023004"/>
    </source>
</evidence>
<keyword evidence="1" id="KW-0479">Metal-binding</keyword>
<evidence type="ECO:0000313" key="5">
    <source>
        <dbReference type="Proteomes" id="UP000032180"/>
    </source>
</evidence>
<keyword evidence="5" id="KW-1185">Reference proteome</keyword>
<dbReference type="eggNOG" id="KOG0157">
    <property type="taxonomic scope" value="Eukaryota"/>
</dbReference>
<feature type="region of interest" description="Disordered" evidence="3">
    <location>
        <begin position="149"/>
        <end position="180"/>
    </location>
</feature>
<dbReference type="InterPro" id="IPR001128">
    <property type="entry name" value="Cyt_P450"/>
</dbReference>
<dbReference type="Gramene" id="LPERR10G05700.1">
    <property type="protein sequence ID" value="LPERR10G05700.1"/>
    <property type="gene ID" value="LPERR10G05700"/>
</dbReference>
<sequence length="271" mass="30399">MWATYHLAKLPSVLAELREENTALAREKNGVGFITLDDIRKMKYSAKVRYTIPKRWRVIVWLRSLHVDPKYYDDPLSFNPDRWDSQISPPPSLTPRRGEKTNLSSATSSAPMPSRSGVGKLRHAGSGIGDLLCTDAEWIWRRRAPPIRSGDGCGAAGEAAPDLSGSNRRRRRRRQSGKARHVPGVWSLREDLCRQHAGKAAAHHLSPSSLLYVLKLAKPISSHYILSILTLCFYLAEFISSRWELLNPDAGVAYLPHPRPIDGAAMSFREL</sequence>
<dbReference type="GO" id="GO:0016705">
    <property type="term" value="F:oxidoreductase activity, acting on paired donors, with incorporation or reduction of molecular oxygen"/>
    <property type="evidence" value="ECO:0007669"/>
    <property type="project" value="InterPro"/>
</dbReference>
<dbReference type="GO" id="GO:0016132">
    <property type="term" value="P:brassinosteroid biosynthetic process"/>
    <property type="evidence" value="ECO:0007669"/>
    <property type="project" value="TreeGrafter"/>
</dbReference>
<reference evidence="5" key="2">
    <citation type="submission" date="2013-12" db="EMBL/GenBank/DDBJ databases">
        <authorList>
            <person name="Yu Y."/>
            <person name="Lee S."/>
            <person name="de Baynast K."/>
            <person name="Wissotski M."/>
            <person name="Liu L."/>
            <person name="Talag J."/>
            <person name="Goicoechea J."/>
            <person name="Angelova A."/>
            <person name="Jetty R."/>
            <person name="Kudrna D."/>
            <person name="Golser W."/>
            <person name="Rivera L."/>
            <person name="Zhang J."/>
            <person name="Wing R."/>
        </authorList>
    </citation>
    <scope>NUCLEOTIDE SEQUENCE</scope>
</reference>
<feature type="compositionally biased region" description="Polar residues" evidence="3">
    <location>
        <begin position="101"/>
        <end position="111"/>
    </location>
</feature>
<dbReference type="AlphaFoldDB" id="A0A0D9XJ61"/>
<reference evidence="4" key="3">
    <citation type="submission" date="2015-04" db="UniProtKB">
        <authorList>
            <consortium name="EnsemblPlants"/>
        </authorList>
    </citation>
    <scope>IDENTIFICATION</scope>
</reference>
<dbReference type="GO" id="GO:0005506">
    <property type="term" value="F:iron ion binding"/>
    <property type="evidence" value="ECO:0007669"/>
    <property type="project" value="InterPro"/>
</dbReference>
<evidence type="ECO:0000313" key="4">
    <source>
        <dbReference type="EnsemblPlants" id="LPERR10G05700.1"/>
    </source>
</evidence>
<dbReference type="HOGENOM" id="CLU_1028024_0_0_1"/>